<feature type="region of interest" description="Disordered" evidence="1">
    <location>
        <begin position="46"/>
        <end position="72"/>
    </location>
</feature>
<evidence type="ECO:0000256" key="1">
    <source>
        <dbReference type="SAM" id="MobiDB-lite"/>
    </source>
</evidence>
<reference evidence="3" key="1">
    <citation type="submission" date="2024-06" db="EMBL/GenBank/DDBJ databases">
        <title>Multi-omics analyses provide insights into the biosynthesis of the anticancer antibiotic pleurotin in Hohenbuehelia grisea.</title>
        <authorList>
            <person name="Weaver J.A."/>
            <person name="Alberti F."/>
        </authorList>
    </citation>
    <scope>NUCLEOTIDE SEQUENCE [LARGE SCALE GENOMIC DNA]</scope>
    <source>
        <strain evidence="3">T-177</strain>
    </source>
</reference>
<evidence type="ECO:0000313" key="2">
    <source>
        <dbReference type="EMBL" id="KAL0953082.1"/>
    </source>
</evidence>
<comment type="caution">
    <text evidence="2">The sequence shown here is derived from an EMBL/GenBank/DDBJ whole genome shotgun (WGS) entry which is preliminary data.</text>
</comment>
<keyword evidence="3" id="KW-1185">Reference proteome</keyword>
<evidence type="ECO:0000313" key="3">
    <source>
        <dbReference type="Proteomes" id="UP001556367"/>
    </source>
</evidence>
<organism evidence="2 3">
    <name type="scientific">Hohenbuehelia grisea</name>
    <dbReference type="NCBI Taxonomy" id="104357"/>
    <lineage>
        <taxon>Eukaryota</taxon>
        <taxon>Fungi</taxon>
        <taxon>Dikarya</taxon>
        <taxon>Basidiomycota</taxon>
        <taxon>Agaricomycotina</taxon>
        <taxon>Agaricomycetes</taxon>
        <taxon>Agaricomycetidae</taxon>
        <taxon>Agaricales</taxon>
        <taxon>Pleurotineae</taxon>
        <taxon>Pleurotaceae</taxon>
        <taxon>Hohenbuehelia</taxon>
    </lineage>
</organism>
<accession>A0ABR3JBW8</accession>
<name>A0ABR3JBW8_9AGAR</name>
<dbReference type="SUPFAM" id="SSF53098">
    <property type="entry name" value="Ribonuclease H-like"/>
    <property type="match status" value="1"/>
</dbReference>
<feature type="compositionally biased region" description="Basic and acidic residues" evidence="1">
    <location>
        <begin position="48"/>
        <end position="61"/>
    </location>
</feature>
<dbReference type="Proteomes" id="UP001556367">
    <property type="component" value="Unassembled WGS sequence"/>
</dbReference>
<protein>
    <submittedName>
        <fullName evidence="2">Uncharacterized protein</fullName>
    </submittedName>
</protein>
<sequence length="349" mass="39356">MQALEAHFAEEGIPFVASDLLEGINTILASDRKCSTGSYQESVTAAVGREHNDDDNPHGEQDADDEDDMEGPLVSPVAKRRRSWLAEVRLALEQTGSRALATMLILDVRTRWSSTHQMLRRALDNKDAFPGFVGKHYRELAKFDLDDDDWATIKMTPMLSTTFAIFRGLQEHLQDILRSLPGTTSSKLKKALLDSHRKLSDYYYKYDESPYYTWAALLDPRIGYERMRDNYTDDRPSWSTLNKPRSLFTTITAHIMQSGTPHLFLAMQPPHHPLHLSPLTARRKRLISSVVTSVRSELMSTISPSSSNCHRKILPLATLCSGGLGDSPNFLMSILLLVTFSPSLAHNRR</sequence>
<dbReference type="EMBL" id="JASNQZ010000008">
    <property type="protein sequence ID" value="KAL0953082.1"/>
    <property type="molecule type" value="Genomic_DNA"/>
</dbReference>
<gene>
    <name evidence="2" type="ORF">HGRIS_004355</name>
</gene>
<proteinExistence type="predicted"/>
<dbReference type="InterPro" id="IPR012337">
    <property type="entry name" value="RNaseH-like_sf"/>
</dbReference>